<keyword evidence="2" id="KW-1185">Reference proteome</keyword>
<name>A0A1G9PFA9_9SPHI</name>
<proteinExistence type="predicted"/>
<dbReference type="AlphaFoldDB" id="A0A1G9PFA9"/>
<dbReference type="RefSeq" id="WP_074605484.1">
    <property type="nucleotide sequence ID" value="NZ_FNGY01000002.1"/>
</dbReference>
<evidence type="ECO:0000313" key="2">
    <source>
        <dbReference type="Proteomes" id="UP000183200"/>
    </source>
</evidence>
<dbReference type="EMBL" id="FNGY01000002">
    <property type="protein sequence ID" value="SDL97439.1"/>
    <property type="molecule type" value="Genomic_DNA"/>
</dbReference>
<dbReference type="OrthoDB" id="969612at2"/>
<protein>
    <submittedName>
        <fullName evidence="1">Uncharacterized protein</fullName>
    </submittedName>
</protein>
<sequence length="130" mass="15222">MKAKKDIRLNKTGKLLQILYPGEFSSFLAYLKIAAIETADDSEELTRVWGKQVLTVGFWISLAQETIKLLRDNENSTPQYTPLLIDRLFKSDQYLFTLYYLVRYIQQPICSETFAFAVRLFFNTKQFSED</sequence>
<accession>A0A1G9PFA9</accession>
<dbReference type="Proteomes" id="UP000183200">
    <property type="component" value="Unassembled WGS sequence"/>
</dbReference>
<organism evidence="1 2">
    <name type="scientific">Pedobacter steynii</name>
    <dbReference type="NCBI Taxonomy" id="430522"/>
    <lineage>
        <taxon>Bacteria</taxon>
        <taxon>Pseudomonadati</taxon>
        <taxon>Bacteroidota</taxon>
        <taxon>Sphingobacteriia</taxon>
        <taxon>Sphingobacteriales</taxon>
        <taxon>Sphingobacteriaceae</taxon>
        <taxon>Pedobacter</taxon>
    </lineage>
</organism>
<gene>
    <name evidence="1" type="ORF">SAMN05421820_102637</name>
</gene>
<evidence type="ECO:0000313" key="1">
    <source>
        <dbReference type="EMBL" id="SDL97439.1"/>
    </source>
</evidence>
<reference evidence="2" key="1">
    <citation type="submission" date="2016-10" db="EMBL/GenBank/DDBJ databases">
        <authorList>
            <person name="Varghese N."/>
            <person name="Submissions S."/>
        </authorList>
    </citation>
    <scope>NUCLEOTIDE SEQUENCE [LARGE SCALE GENOMIC DNA]</scope>
    <source>
        <strain evidence="2">DSM 19110</strain>
    </source>
</reference>